<dbReference type="AlphaFoldDB" id="A0A315ZHW6"/>
<organism evidence="2 3">
    <name type="scientific">Sediminitomix flava</name>
    <dbReference type="NCBI Taxonomy" id="379075"/>
    <lineage>
        <taxon>Bacteria</taxon>
        <taxon>Pseudomonadati</taxon>
        <taxon>Bacteroidota</taxon>
        <taxon>Cytophagia</taxon>
        <taxon>Cytophagales</taxon>
        <taxon>Flammeovirgaceae</taxon>
        <taxon>Sediminitomix</taxon>
    </lineage>
</organism>
<feature type="signal peptide" evidence="1">
    <location>
        <begin position="1"/>
        <end position="24"/>
    </location>
</feature>
<protein>
    <submittedName>
        <fullName evidence="2">Uncharacterized protein</fullName>
    </submittedName>
</protein>
<comment type="caution">
    <text evidence="2">The sequence shown here is derived from an EMBL/GenBank/DDBJ whole genome shotgun (WGS) entry which is preliminary data.</text>
</comment>
<feature type="chain" id="PRO_5016369610" evidence="1">
    <location>
        <begin position="25"/>
        <end position="151"/>
    </location>
</feature>
<evidence type="ECO:0000313" key="3">
    <source>
        <dbReference type="Proteomes" id="UP000245535"/>
    </source>
</evidence>
<keyword evidence="3" id="KW-1185">Reference proteome</keyword>
<dbReference type="EMBL" id="QGDO01000001">
    <property type="protein sequence ID" value="PWJ44809.1"/>
    <property type="molecule type" value="Genomic_DNA"/>
</dbReference>
<dbReference type="RefSeq" id="WP_109616278.1">
    <property type="nucleotide sequence ID" value="NZ_QGDO01000001.1"/>
</dbReference>
<dbReference type="Proteomes" id="UP000245535">
    <property type="component" value="Unassembled WGS sequence"/>
</dbReference>
<proteinExistence type="predicted"/>
<accession>A0A315ZHW6</accession>
<reference evidence="2 3" key="1">
    <citation type="submission" date="2018-03" db="EMBL/GenBank/DDBJ databases">
        <title>Genomic Encyclopedia of Archaeal and Bacterial Type Strains, Phase II (KMG-II): from individual species to whole genera.</title>
        <authorList>
            <person name="Goeker M."/>
        </authorList>
    </citation>
    <scope>NUCLEOTIDE SEQUENCE [LARGE SCALE GENOMIC DNA]</scope>
    <source>
        <strain evidence="2 3">DSM 28229</strain>
    </source>
</reference>
<keyword evidence="1" id="KW-0732">Signal</keyword>
<sequence length="151" mass="15861">MRKLIKLSSYVLALIALSFMTSCGGEDESNPDPLNYASSSVTQTGREFLIESGDLQFTLTFSAPDYSKGTIETSVSSTAQELGLDQIEQVLGVAFDDISGSFDANANTFGNNITATITSVSVGATSVSLTVTPADTDAKGTEPVILNFNVQ</sequence>
<dbReference type="PROSITE" id="PS51257">
    <property type="entry name" value="PROKAR_LIPOPROTEIN"/>
    <property type="match status" value="1"/>
</dbReference>
<evidence type="ECO:0000313" key="2">
    <source>
        <dbReference type="EMBL" id="PWJ44809.1"/>
    </source>
</evidence>
<gene>
    <name evidence="2" type="ORF">BC781_1011187</name>
</gene>
<name>A0A315ZHW6_SEDFL</name>
<evidence type="ECO:0000256" key="1">
    <source>
        <dbReference type="SAM" id="SignalP"/>
    </source>
</evidence>